<dbReference type="EMBL" id="BMXG01000023">
    <property type="protein sequence ID" value="GHC10373.1"/>
    <property type="molecule type" value="Genomic_DNA"/>
</dbReference>
<evidence type="ECO:0000313" key="5">
    <source>
        <dbReference type="Proteomes" id="UP000642829"/>
    </source>
</evidence>
<dbReference type="NCBIfam" id="NF003843">
    <property type="entry name" value="PRK05422.1"/>
    <property type="match status" value="1"/>
</dbReference>
<sequence>MAKKKKDDHIRELRNGKAFHNYFVGDKFEAGIKLTGPEVKSIRAGKGQITESFVRIDSDGVPTLYHAYIDEFVFDNTGTHNPTRARKLLLHKKEISRIKQEMEAGGQALIPLRLYFKQALIKVEIALCKGKQLHDKRQSLKKKEQLREADRAVSFRR</sequence>
<evidence type="ECO:0000313" key="4">
    <source>
        <dbReference type="EMBL" id="GHC10373.1"/>
    </source>
</evidence>
<reference evidence="4" key="2">
    <citation type="submission" date="2020-09" db="EMBL/GenBank/DDBJ databases">
        <authorList>
            <person name="Sun Q."/>
            <person name="Kim S."/>
        </authorList>
    </citation>
    <scope>NUCLEOTIDE SEQUENCE</scope>
    <source>
        <strain evidence="4">KCTC 12870</strain>
    </source>
</reference>
<dbReference type="Gene3D" id="2.40.280.10">
    <property type="match status" value="1"/>
</dbReference>
<organism evidence="4 5">
    <name type="scientific">Cerasicoccus arenae</name>
    <dbReference type="NCBI Taxonomy" id="424488"/>
    <lineage>
        <taxon>Bacteria</taxon>
        <taxon>Pseudomonadati</taxon>
        <taxon>Verrucomicrobiota</taxon>
        <taxon>Opitutia</taxon>
        <taxon>Puniceicoccales</taxon>
        <taxon>Cerasicoccaceae</taxon>
        <taxon>Cerasicoccus</taxon>
    </lineage>
</organism>
<evidence type="ECO:0000256" key="2">
    <source>
        <dbReference type="ARBA" id="ARBA00022884"/>
    </source>
</evidence>
<keyword evidence="1 3" id="KW-0963">Cytoplasm</keyword>
<dbReference type="InterPro" id="IPR020081">
    <property type="entry name" value="SsrA-bd_prot_CS"/>
</dbReference>
<dbReference type="RefSeq" id="WP_189516637.1">
    <property type="nucleotide sequence ID" value="NZ_BMXG01000023.1"/>
</dbReference>
<accession>A0A8J3DM87</accession>
<evidence type="ECO:0000256" key="1">
    <source>
        <dbReference type="ARBA" id="ARBA00022490"/>
    </source>
</evidence>
<dbReference type="HAMAP" id="MF_00023">
    <property type="entry name" value="SmpB"/>
    <property type="match status" value="1"/>
</dbReference>
<gene>
    <name evidence="3 4" type="primary">smpB</name>
    <name evidence="4" type="ORF">GCM10007047_29640</name>
</gene>
<evidence type="ECO:0000256" key="3">
    <source>
        <dbReference type="HAMAP-Rule" id="MF_00023"/>
    </source>
</evidence>
<dbReference type="NCBIfam" id="TIGR00086">
    <property type="entry name" value="smpB"/>
    <property type="match status" value="1"/>
</dbReference>
<dbReference type="Pfam" id="PF01668">
    <property type="entry name" value="SmpB"/>
    <property type="match status" value="1"/>
</dbReference>
<dbReference type="CDD" id="cd09294">
    <property type="entry name" value="SmpB"/>
    <property type="match status" value="1"/>
</dbReference>
<comment type="function">
    <text evidence="3">Required for rescue of stalled ribosomes mediated by trans-translation. Binds to transfer-messenger RNA (tmRNA), required for stable association of tmRNA with ribosomes. tmRNA and SmpB together mimic tRNA shape, replacing the anticodon stem-loop with SmpB. tmRNA is encoded by the ssrA gene; the 2 termini fold to resemble tRNA(Ala) and it encodes a 'tag peptide', a short internal open reading frame. During trans-translation Ala-aminoacylated tmRNA acts like a tRNA, entering the A-site of stalled ribosomes, displacing the stalled mRNA. The ribosome then switches to translate the ORF on the tmRNA; the nascent peptide is terminated with the 'tag peptide' encoded by the tmRNA and targeted for degradation. The ribosome is freed to recommence translation, which seems to be the essential function of trans-translation.</text>
</comment>
<dbReference type="AlphaFoldDB" id="A0A8J3DM87"/>
<reference evidence="4" key="1">
    <citation type="journal article" date="2014" name="Int. J. Syst. Evol. Microbiol.">
        <title>Complete genome sequence of Corynebacterium casei LMG S-19264T (=DSM 44701T), isolated from a smear-ripened cheese.</title>
        <authorList>
            <consortium name="US DOE Joint Genome Institute (JGI-PGF)"/>
            <person name="Walter F."/>
            <person name="Albersmeier A."/>
            <person name="Kalinowski J."/>
            <person name="Ruckert C."/>
        </authorList>
    </citation>
    <scope>NUCLEOTIDE SEQUENCE</scope>
    <source>
        <strain evidence="4">KCTC 12870</strain>
    </source>
</reference>
<protein>
    <recommendedName>
        <fullName evidence="3">SsrA-binding protein</fullName>
    </recommendedName>
    <alternativeName>
        <fullName evidence="3">Small protein B</fullName>
    </alternativeName>
</protein>
<proteinExistence type="inferred from homology"/>
<dbReference type="PANTHER" id="PTHR30308:SF2">
    <property type="entry name" value="SSRA-BINDING PROTEIN"/>
    <property type="match status" value="1"/>
</dbReference>
<dbReference type="SUPFAM" id="SSF74982">
    <property type="entry name" value="Small protein B (SmpB)"/>
    <property type="match status" value="1"/>
</dbReference>
<dbReference type="GO" id="GO:0070929">
    <property type="term" value="P:trans-translation"/>
    <property type="evidence" value="ECO:0007669"/>
    <property type="project" value="UniProtKB-UniRule"/>
</dbReference>
<dbReference type="InterPro" id="IPR023620">
    <property type="entry name" value="SmpB"/>
</dbReference>
<comment type="subcellular location">
    <subcellularLocation>
        <location evidence="3">Cytoplasm</location>
    </subcellularLocation>
    <text evidence="3">The tmRNA-SmpB complex associates with stalled 70S ribosomes.</text>
</comment>
<dbReference type="GO" id="GO:0003723">
    <property type="term" value="F:RNA binding"/>
    <property type="evidence" value="ECO:0007669"/>
    <property type="project" value="UniProtKB-UniRule"/>
</dbReference>
<dbReference type="PROSITE" id="PS01317">
    <property type="entry name" value="SSRP"/>
    <property type="match status" value="1"/>
</dbReference>
<dbReference type="GO" id="GO:0070930">
    <property type="term" value="P:trans-translation-dependent protein tagging"/>
    <property type="evidence" value="ECO:0007669"/>
    <property type="project" value="TreeGrafter"/>
</dbReference>
<keyword evidence="2 3" id="KW-0694">RNA-binding</keyword>
<dbReference type="Proteomes" id="UP000642829">
    <property type="component" value="Unassembled WGS sequence"/>
</dbReference>
<comment type="similarity">
    <text evidence="3">Belongs to the SmpB family.</text>
</comment>
<name>A0A8J3DM87_9BACT</name>
<keyword evidence="5" id="KW-1185">Reference proteome</keyword>
<dbReference type="PANTHER" id="PTHR30308">
    <property type="entry name" value="TMRNA-BINDING COMPONENT OF TRANS-TRANSLATION TAGGING COMPLEX"/>
    <property type="match status" value="1"/>
</dbReference>
<dbReference type="InterPro" id="IPR000037">
    <property type="entry name" value="SsrA-bd_prot"/>
</dbReference>
<comment type="caution">
    <text evidence="4">The sequence shown here is derived from an EMBL/GenBank/DDBJ whole genome shotgun (WGS) entry which is preliminary data.</text>
</comment>
<dbReference type="GO" id="GO:0005829">
    <property type="term" value="C:cytosol"/>
    <property type="evidence" value="ECO:0007669"/>
    <property type="project" value="TreeGrafter"/>
</dbReference>